<dbReference type="InterPro" id="IPR036526">
    <property type="entry name" value="C-N_Hydrolase_sf"/>
</dbReference>
<comment type="similarity">
    <text evidence="2 9">Belongs to the CN hydrolase family. Apolipoprotein N-acyltransferase subfamily.</text>
</comment>
<dbReference type="PROSITE" id="PS50263">
    <property type="entry name" value="CN_HYDROLASE"/>
    <property type="match status" value="1"/>
</dbReference>
<keyword evidence="8 9" id="KW-0012">Acyltransferase</keyword>
<dbReference type="GO" id="GO:0016410">
    <property type="term" value="F:N-acyltransferase activity"/>
    <property type="evidence" value="ECO:0007669"/>
    <property type="project" value="UniProtKB-UniRule"/>
</dbReference>
<dbReference type="GO" id="GO:0005886">
    <property type="term" value="C:plasma membrane"/>
    <property type="evidence" value="ECO:0007669"/>
    <property type="project" value="UniProtKB-SubCell"/>
</dbReference>
<feature type="transmembrane region" description="Helical" evidence="9">
    <location>
        <begin position="15"/>
        <end position="35"/>
    </location>
</feature>
<dbReference type="Pfam" id="PF00795">
    <property type="entry name" value="CN_hydrolase"/>
    <property type="match status" value="1"/>
</dbReference>
<dbReference type="Gene3D" id="3.60.110.10">
    <property type="entry name" value="Carbon-nitrogen hydrolase"/>
    <property type="match status" value="1"/>
</dbReference>
<evidence type="ECO:0000256" key="3">
    <source>
        <dbReference type="ARBA" id="ARBA00022475"/>
    </source>
</evidence>
<evidence type="ECO:0000256" key="7">
    <source>
        <dbReference type="ARBA" id="ARBA00023136"/>
    </source>
</evidence>
<feature type="transmembrane region" description="Helical" evidence="9">
    <location>
        <begin position="64"/>
        <end position="83"/>
    </location>
</feature>
<dbReference type="InterPro" id="IPR045378">
    <property type="entry name" value="LNT_N"/>
</dbReference>
<comment type="catalytic activity">
    <reaction evidence="9">
        <text>N-terminal S-1,2-diacyl-sn-glyceryl-L-cysteinyl-[lipoprotein] + a glycerophospholipid = N-acyl-S-1,2-diacyl-sn-glyceryl-L-cysteinyl-[lipoprotein] + a 2-acyl-sn-glycero-3-phospholipid + H(+)</text>
        <dbReference type="Rhea" id="RHEA:48228"/>
        <dbReference type="Rhea" id="RHEA-COMP:14681"/>
        <dbReference type="Rhea" id="RHEA-COMP:14684"/>
        <dbReference type="ChEBI" id="CHEBI:15378"/>
        <dbReference type="ChEBI" id="CHEBI:136912"/>
        <dbReference type="ChEBI" id="CHEBI:140656"/>
        <dbReference type="ChEBI" id="CHEBI:140657"/>
        <dbReference type="ChEBI" id="CHEBI:140660"/>
        <dbReference type="EC" id="2.3.1.269"/>
    </reaction>
</comment>
<dbReference type="SUPFAM" id="SSF56317">
    <property type="entry name" value="Carbon-nitrogen hydrolase"/>
    <property type="match status" value="1"/>
</dbReference>
<comment type="subcellular location">
    <subcellularLocation>
        <location evidence="1 9">Cell membrane</location>
        <topology evidence="1 9">Multi-pass membrane protein</topology>
    </subcellularLocation>
</comment>
<sequence>MNKSYKNLTKYQKGIAFSLPGIFLAIASGLLLTLSFPPVDLSFIAWFALIPLFKCLEDQAPAQAFRLGFIAGAVHYLTLVYWIVVVLGRYGNLNIVVSTIICLLLCLYMALYVATFSYFIPFLKKSYFFTLFTGSLWVGLEYIRAMFLTGFPWCLLGYTQYSHLSIIQSSDIFGVYGLSFLIVLVNGLAYGVICRLFKRSSRQINRGALKWEAPIITLMIIAALAYGHYRLAGQRRHHVGQPVRAAIIQGNIDQSLKWDPAYQAATVALYQRLTRSVNDFRPELIVWPETAVPFFFQDGDVLSQEVVSTAKESASALIFGSPAYKQTGDAVDYYNRAYLICAENDIKYYDKVHLVPFGEYVPLKRLLFFINRLVPAAGDFAQGDEVATLRCDRMAIGVLICFEAIFPEVARAHARNGANLLVTITNDAWFGKTSAPYQHLAMSVFRAVENRMPMIRAANTGFSAYIGPDGSIISRGDLFTEEVLEASLNISEKPPSFYARFGDVFALSLLAVSFAKCLVCLMRRKQGLRTL</sequence>
<comment type="pathway">
    <text evidence="9">Protein modification; lipoprotein biosynthesis (N-acyl transfer).</text>
</comment>
<evidence type="ECO:0000256" key="1">
    <source>
        <dbReference type="ARBA" id="ARBA00004651"/>
    </source>
</evidence>
<feature type="transmembrane region" description="Helical" evidence="9">
    <location>
        <begin position="127"/>
        <end position="153"/>
    </location>
</feature>
<proteinExistence type="inferred from homology"/>
<keyword evidence="6 9" id="KW-1133">Transmembrane helix</keyword>
<name>A0A445MZX1_9BACT</name>
<evidence type="ECO:0000259" key="10">
    <source>
        <dbReference type="PROSITE" id="PS50263"/>
    </source>
</evidence>
<feature type="transmembrane region" description="Helical" evidence="9">
    <location>
        <begin position="173"/>
        <end position="197"/>
    </location>
</feature>
<protein>
    <recommendedName>
        <fullName evidence="9">Apolipoprotein N-acyltransferase</fullName>
        <shortName evidence="9">ALP N-acyltransferase</shortName>
        <ecNumber evidence="9">2.3.1.269</ecNumber>
    </recommendedName>
</protein>
<dbReference type="EC" id="2.3.1.269" evidence="9"/>
<evidence type="ECO:0000256" key="4">
    <source>
        <dbReference type="ARBA" id="ARBA00022679"/>
    </source>
</evidence>
<gene>
    <name evidence="9 11" type="primary">lnt</name>
    <name evidence="11" type="ORF">PITCH_A390019</name>
</gene>
<dbReference type="AlphaFoldDB" id="A0A445MZX1"/>
<organism evidence="11">
    <name type="scientific">uncultured Desulfobacterium sp</name>
    <dbReference type="NCBI Taxonomy" id="201089"/>
    <lineage>
        <taxon>Bacteria</taxon>
        <taxon>Pseudomonadati</taxon>
        <taxon>Thermodesulfobacteriota</taxon>
        <taxon>Desulfobacteria</taxon>
        <taxon>Desulfobacterales</taxon>
        <taxon>Desulfobacteriaceae</taxon>
        <taxon>Desulfobacterium</taxon>
        <taxon>environmental samples</taxon>
    </lineage>
</organism>
<dbReference type="EMBL" id="OJIN01000180">
    <property type="protein sequence ID" value="SPD74922.1"/>
    <property type="molecule type" value="Genomic_DNA"/>
</dbReference>
<dbReference type="InterPro" id="IPR004563">
    <property type="entry name" value="Apolipo_AcylTrfase"/>
</dbReference>
<keyword evidence="11" id="KW-0449">Lipoprotein</keyword>
<dbReference type="Pfam" id="PF20154">
    <property type="entry name" value="LNT_N"/>
    <property type="match status" value="1"/>
</dbReference>
<dbReference type="UniPathway" id="UPA00666"/>
<evidence type="ECO:0000313" key="11">
    <source>
        <dbReference type="EMBL" id="SPD74922.1"/>
    </source>
</evidence>
<evidence type="ECO:0000256" key="5">
    <source>
        <dbReference type="ARBA" id="ARBA00022692"/>
    </source>
</evidence>
<keyword evidence="3 9" id="KW-1003">Cell membrane</keyword>
<feature type="transmembrane region" description="Helical" evidence="9">
    <location>
        <begin position="41"/>
        <end position="57"/>
    </location>
</feature>
<dbReference type="CDD" id="cd07571">
    <property type="entry name" value="ALP_N-acyl_transferase"/>
    <property type="match status" value="1"/>
</dbReference>
<dbReference type="HAMAP" id="MF_01148">
    <property type="entry name" value="Lnt"/>
    <property type="match status" value="1"/>
</dbReference>
<evidence type="ECO:0000256" key="9">
    <source>
        <dbReference type="HAMAP-Rule" id="MF_01148"/>
    </source>
</evidence>
<keyword evidence="7 9" id="KW-0472">Membrane</keyword>
<feature type="domain" description="CN hydrolase" evidence="10">
    <location>
        <begin position="248"/>
        <end position="490"/>
    </location>
</feature>
<dbReference type="NCBIfam" id="TIGR00546">
    <property type="entry name" value="lnt"/>
    <property type="match status" value="1"/>
</dbReference>
<comment type="function">
    <text evidence="9">Catalyzes the phospholipid dependent N-acylation of the N-terminal cysteine of apolipoprotein, the last step in lipoprotein maturation.</text>
</comment>
<feature type="transmembrane region" description="Helical" evidence="9">
    <location>
        <begin position="95"/>
        <end position="120"/>
    </location>
</feature>
<evidence type="ECO:0000256" key="6">
    <source>
        <dbReference type="ARBA" id="ARBA00022989"/>
    </source>
</evidence>
<dbReference type="PANTHER" id="PTHR38686:SF1">
    <property type="entry name" value="APOLIPOPROTEIN N-ACYLTRANSFERASE"/>
    <property type="match status" value="1"/>
</dbReference>
<accession>A0A445MZX1</accession>
<evidence type="ECO:0000256" key="8">
    <source>
        <dbReference type="ARBA" id="ARBA00023315"/>
    </source>
</evidence>
<dbReference type="GO" id="GO:0042158">
    <property type="term" value="P:lipoprotein biosynthetic process"/>
    <property type="evidence" value="ECO:0007669"/>
    <property type="project" value="UniProtKB-UniRule"/>
</dbReference>
<dbReference type="PANTHER" id="PTHR38686">
    <property type="entry name" value="APOLIPOPROTEIN N-ACYLTRANSFERASE"/>
    <property type="match status" value="1"/>
</dbReference>
<dbReference type="InterPro" id="IPR003010">
    <property type="entry name" value="C-N_Hydrolase"/>
</dbReference>
<evidence type="ECO:0000256" key="2">
    <source>
        <dbReference type="ARBA" id="ARBA00010065"/>
    </source>
</evidence>
<keyword evidence="5 9" id="KW-0812">Transmembrane</keyword>
<reference evidence="11" key="1">
    <citation type="submission" date="2018-01" db="EMBL/GenBank/DDBJ databases">
        <authorList>
            <person name="Regsiter A."/>
            <person name="William W."/>
        </authorList>
    </citation>
    <scope>NUCLEOTIDE SEQUENCE</scope>
    <source>
        <strain evidence="11">TRIP AH-1</strain>
    </source>
</reference>
<keyword evidence="4 9" id="KW-0808">Transferase</keyword>
<feature type="transmembrane region" description="Helical" evidence="9">
    <location>
        <begin position="209"/>
        <end position="229"/>
    </location>
</feature>